<evidence type="ECO:0000313" key="3">
    <source>
        <dbReference type="Proteomes" id="UP000198900"/>
    </source>
</evidence>
<dbReference type="Proteomes" id="UP000198900">
    <property type="component" value="Unassembled WGS sequence"/>
</dbReference>
<evidence type="ECO:0000256" key="1">
    <source>
        <dbReference type="SAM" id="MobiDB-lite"/>
    </source>
</evidence>
<feature type="compositionally biased region" description="Basic and acidic residues" evidence="1">
    <location>
        <begin position="72"/>
        <end position="82"/>
    </location>
</feature>
<gene>
    <name evidence="2" type="ORF">SAMN04487926_1048</name>
</gene>
<dbReference type="EMBL" id="FNDI01000004">
    <property type="protein sequence ID" value="SDH33453.1"/>
    <property type="molecule type" value="Genomic_DNA"/>
</dbReference>
<keyword evidence="3" id="KW-1185">Reference proteome</keyword>
<reference evidence="2" key="1">
    <citation type="submission" date="2016-10" db="EMBL/GenBank/DDBJ databases">
        <authorList>
            <person name="Varghese N."/>
            <person name="Submissions S."/>
        </authorList>
    </citation>
    <scope>NUCLEOTIDE SEQUENCE [LARGE SCALE GENOMIC DNA]</scope>
    <source>
        <strain evidence="2">YR281</strain>
    </source>
</reference>
<accession>A0A7Z7B2W6</accession>
<proteinExistence type="predicted"/>
<name>A0A7Z7B2W6_9BURK</name>
<dbReference type="AlphaFoldDB" id="A0A7Z7B2W6"/>
<comment type="caution">
    <text evidence="2">The sequence shown here is derived from an EMBL/GenBank/DDBJ whole genome shotgun (WGS) entry which is preliminary data.</text>
</comment>
<protein>
    <submittedName>
        <fullName evidence="2">Uncharacterized protein</fullName>
    </submittedName>
</protein>
<feature type="region of interest" description="Disordered" evidence="1">
    <location>
        <begin position="67"/>
        <end position="88"/>
    </location>
</feature>
<evidence type="ECO:0000313" key="2">
    <source>
        <dbReference type="EMBL" id="SDH33453.1"/>
    </source>
</evidence>
<sequence>MSPLLHREIDVSPYRIVINARPEYRPGSLTEIAGYVARATITRLDGLPVYESYLAYQIYEGETFLDPQTAMRDGEQRAREDISTGFPH</sequence>
<organism evidence="2 3">
    <name type="scientific">Paraburkholderia steynii</name>
    <dbReference type="NCBI Taxonomy" id="1245441"/>
    <lineage>
        <taxon>Bacteria</taxon>
        <taxon>Pseudomonadati</taxon>
        <taxon>Pseudomonadota</taxon>
        <taxon>Betaproteobacteria</taxon>
        <taxon>Burkholderiales</taxon>
        <taxon>Burkholderiaceae</taxon>
        <taxon>Paraburkholderia</taxon>
    </lineage>
</organism>
<dbReference type="RefSeq" id="WP_091777006.1">
    <property type="nucleotide sequence ID" value="NZ_FNDI01000004.1"/>
</dbReference>